<dbReference type="Proteomes" id="UP000054270">
    <property type="component" value="Unassembled WGS sequence"/>
</dbReference>
<name>A0A0D2LUC5_HYPSF</name>
<accession>A0A0D2LUC5</accession>
<dbReference type="AlphaFoldDB" id="A0A0D2LUC5"/>
<evidence type="ECO:0000313" key="2">
    <source>
        <dbReference type="EMBL" id="KJA14463.1"/>
    </source>
</evidence>
<protein>
    <submittedName>
        <fullName evidence="2">Uncharacterized protein</fullName>
    </submittedName>
</protein>
<feature type="region of interest" description="Disordered" evidence="1">
    <location>
        <begin position="75"/>
        <end position="129"/>
    </location>
</feature>
<organism evidence="2 3">
    <name type="scientific">Hypholoma sublateritium (strain FD-334 SS-4)</name>
    <dbReference type="NCBI Taxonomy" id="945553"/>
    <lineage>
        <taxon>Eukaryota</taxon>
        <taxon>Fungi</taxon>
        <taxon>Dikarya</taxon>
        <taxon>Basidiomycota</taxon>
        <taxon>Agaricomycotina</taxon>
        <taxon>Agaricomycetes</taxon>
        <taxon>Agaricomycetidae</taxon>
        <taxon>Agaricales</taxon>
        <taxon>Agaricineae</taxon>
        <taxon>Strophariaceae</taxon>
        <taxon>Hypholoma</taxon>
    </lineage>
</organism>
<dbReference type="EMBL" id="KN817678">
    <property type="protein sequence ID" value="KJA14463.1"/>
    <property type="molecule type" value="Genomic_DNA"/>
</dbReference>
<keyword evidence="3" id="KW-1185">Reference proteome</keyword>
<gene>
    <name evidence="2" type="ORF">HYPSUDRAFT_208689</name>
</gene>
<proteinExistence type="predicted"/>
<sequence>MHGRAVVYLSRAHHLPIIRSPRRPIPAIYTRAHARATATAARAAVVPRSFRGVDPGRAARVSSYFVQNIRLLTHAPTPARGSHPPPGPASSLDDENGTYAYQPIPMRVGGARGKSGGKRARPARLMGSPARGSGRLLMFKHHLRVSLAY</sequence>
<reference evidence="3" key="1">
    <citation type="submission" date="2014-04" db="EMBL/GenBank/DDBJ databases">
        <title>Evolutionary Origins and Diversification of the Mycorrhizal Mutualists.</title>
        <authorList>
            <consortium name="DOE Joint Genome Institute"/>
            <consortium name="Mycorrhizal Genomics Consortium"/>
            <person name="Kohler A."/>
            <person name="Kuo A."/>
            <person name="Nagy L.G."/>
            <person name="Floudas D."/>
            <person name="Copeland A."/>
            <person name="Barry K.W."/>
            <person name="Cichocki N."/>
            <person name="Veneault-Fourrey C."/>
            <person name="LaButti K."/>
            <person name="Lindquist E.A."/>
            <person name="Lipzen A."/>
            <person name="Lundell T."/>
            <person name="Morin E."/>
            <person name="Murat C."/>
            <person name="Riley R."/>
            <person name="Ohm R."/>
            <person name="Sun H."/>
            <person name="Tunlid A."/>
            <person name="Henrissat B."/>
            <person name="Grigoriev I.V."/>
            <person name="Hibbett D.S."/>
            <person name="Martin F."/>
        </authorList>
    </citation>
    <scope>NUCLEOTIDE SEQUENCE [LARGE SCALE GENOMIC DNA]</scope>
    <source>
        <strain evidence="3">FD-334 SS-4</strain>
    </source>
</reference>
<evidence type="ECO:0000256" key="1">
    <source>
        <dbReference type="SAM" id="MobiDB-lite"/>
    </source>
</evidence>
<evidence type="ECO:0000313" key="3">
    <source>
        <dbReference type="Proteomes" id="UP000054270"/>
    </source>
</evidence>